<evidence type="ECO:0000313" key="5">
    <source>
        <dbReference type="Proteomes" id="UP000734218"/>
    </source>
</evidence>
<dbReference type="NCBIfam" id="NF035944">
    <property type="entry name" value="PEPxxWA-CTERM"/>
    <property type="match status" value="1"/>
</dbReference>
<proteinExistence type="predicted"/>
<evidence type="ECO:0000259" key="3">
    <source>
        <dbReference type="Pfam" id="PF14339"/>
    </source>
</evidence>
<keyword evidence="1" id="KW-0732">Signal</keyword>
<evidence type="ECO:0000256" key="1">
    <source>
        <dbReference type="SAM" id="SignalP"/>
    </source>
</evidence>
<feature type="signal peptide" evidence="1">
    <location>
        <begin position="1"/>
        <end position="21"/>
    </location>
</feature>
<sequence>MRKMTIVTAIALSAVAVPASAATLFGVDEQNNLVTINSAAPGTTVSSRLITGTEATLLALDFRSANGQLYGLGSDLRLYTINTATAAATAIGGPLALTGTNFGFDFNPTIDRIRIVSNTGANYVINPNDGSIQLVATPVAYGAGDPNAGTTPNVTALAYTPAAQTGNTADSQLYAIDSSGTNDVLARLANNTGVLTTVGATGVNFGPRDSFDIDSLGVGYAQDGRGLYQVNLQTGAFSFLGQTDRSLFGLSAAPAAVPEPATWAMMIGGFGLVGSALRRRRSSAVTA</sequence>
<feature type="chain" id="PRO_5046757219" description="PEP-CTERM protein-sorting domain-containing protein" evidence="1">
    <location>
        <begin position="22"/>
        <end position="287"/>
    </location>
</feature>
<dbReference type="NCBIfam" id="TIGR02595">
    <property type="entry name" value="PEP_CTERM"/>
    <property type="match status" value="1"/>
</dbReference>
<keyword evidence="5" id="KW-1185">Reference proteome</keyword>
<dbReference type="InterPro" id="IPR025507">
    <property type="entry name" value="DUF4394"/>
</dbReference>
<dbReference type="Pfam" id="PF07589">
    <property type="entry name" value="PEP-CTERM"/>
    <property type="match status" value="1"/>
</dbReference>
<feature type="domain" description="DUF4394" evidence="3">
    <location>
        <begin position="32"/>
        <end position="244"/>
    </location>
</feature>
<accession>A0ABX0XIM5</accession>
<organism evidence="4 5">
    <name type="scientific">Sphingomonas jejuensis</name>
    <dbReference type="NCBI Taxonomy" id="904715"/>
    <lineage>
        <taxon>Bacteria</taxon>
        <taxon>Pseudomonadati</taxon>
        <taxon>Pseudomonadota</taxon>
        <taxon>Alphaproteobacteria</taxon>
        <taxon>Sphingomonadales</taxon>
        <taxon>Sphingomonadaceae</taxon>
        <taxon>Sphingomonas</taxon>
    </lineage>
</organism>
<protein>
    <recommendedName>
        <fullName evidence="6">PEP-CTERM protein-sorting domain-containing protein</fullName>
    </recommendedName>
</protein>
<dbReference type="Proteomes" id="UP000734218">
    <property type="component" value="Unassembled WGS sequence"/>
</dbReference>
<evidence type="ECO:0000313" key="4">
    <source>
        <dbReference type="EMBL" id="NJC33023.1"/>
    </source>
</evidence>
<dbReference type="Pfam" id="PF14339">
    <property type="entry name" value="DUF4394"/>
    <property type="match status" value="1"/>
</dbReference>
<dbReference type="RefSeq" id="WP_245196417.1">
    <property type="nucleotide sequence ID" value="NZ_JAATJE010000001.1"/>
</dbReference>
<feature type="domain" description="Ice-binding protein C-terminal" evidence="2">
    <location>
        <begin position="256"/>
        <end position="280"/>
    </location>
</feature>
<reference evidence="4 5" key="1">
    <citation type="submission" date="2020-03" db="EMBL/GenBank/DDBJ databases">
        <title>Genomic Encyclopedia of Type Strains, Phase IV (KMG-IV): sequencing the most valuable type-strain genomes for metagenomic binning, comparative biology and taxonomic classification.</title>
        <authorList>
            <person name="Goeker M."/>
        </authorList>
    </citation>
    <scope>NUCLEOTIDE SEQUENCE [LARGE SCALE GENOMIC DNA]</scope>
    <source>
        <strain evidence="4 5">DSM 27651</strain>
    </source>
</reference>
<name>A0ABX0XIM5_9SPHN</name>
<comment type="caution">
    <text evidence="4">The sequence shown here is derived from an EMBL/GenBank/DDBJ whole genome shotgun (WGS) entry which is preliminary data.</text>
</comment>
<dbReference type="InterPro" id="IPR013424">
    <property type="entry name" value="Ice-binding_C"/>
</dbReference>
<gene>
    <name evidence="4" type="ORF">GGR88_000497</name>
</gene>
<dbReference type="SUPFAM" id="SSF101898">
    <property type="entry name" value="NHL repeat"/>
    <property type="match status" value="1"/>
</dbReference>
<evidence type="ECO:0008006" key="6">
    <source>
        <dbReference type="Google" id="ProtNLM"/>
    </source>
</evidence>
<evidence type="ECO:0000259" key="2">
    <source>
        <dbReference type="Pfam" id="PF07589"/>
    </source>
</evidence>
<dbReference type="EMBL" id="JAATJE010000001">
    <property type="protein sequence ID" value="NJC33023.1"/>
    <property type="molecule type" value="Genomic_DNA"/>
</dbReference>